<gene>
    <name evidence="7" type="ORF">SL103_12565</name>
</gene>
<evidence type="ECO:0000256" key="2">
    <source>
        <dbReference type="ARBA" id="ARBA00022741"/>
    </source>
</evidence>
<evidence type="ECO:0000259" key="6">
    <source>
        <dbReference type="PROSITE" id="PS50862"/>
    </source>
</evidence>
<keyword evidence="4" id="KW-0648">Protein biosynthesis</keyword>
<keyword evidence="1 7" id="KW-0436">Ligase</keyword>
<keyword evidence="3" id="KW-0067">ATP-binding</keyword>
<dbReference type="InterPro" id="IPR045864">
    <property type="entry name" value="aa-tRNA-synth_II/BPL/LPL"/>
</dbReference>
<evidence type="ECO:0000313" key="7">
    <source>
        <dbReference type="EMBL" id="AOP46974.1"/>
    </source>
</evidence>
<name>A0A1D7VJN3_9ACTN</name>
<reference evidence="7 8" key="1">
    <citation type="submission" date="2016-09" db="EMBL/GenBank/DDBJ databases">
        <title>Complete genome sequencing of Streptomyces lydicus 103 and metabolic pathways analysis of antibiotic biosynthesis.</title>
        <authorList>
            <person name="Jia N."/>
            <person name="Ding M.-Z."/>
            <person name="Gao F."/>
            <person name="Yuan Y.-J."/>
        </authorList>
    </citation>
    <scope>NUCLEOTIDE SEQUENCE [LARGE SCALE GENOMIC DNA]</scope>
    <source>
        <strain evidence="7 8">103</strain>
    </source>
</reference>
<dbReference type="SUPFAM" id="SSF55681">
    <property type="entry name" value="Class II aaRS and biotin synthetases"/>
    <property type="match status" value="1"/>
</dbReference>
<dbReference type="Gene3D" id="3.30.930.10">
    <property type="entry name" value="Bira Bifunctional Protein, Domain 2"/>
    <property type="match status" value="1"/>
</dbReference>
<dbReference type="GO" id="GO:0006421">
    <property type="term" value="P:asparaginyl-tRNA aminoacylation"/>
    <property type="evidence" value="ECO:0007669"/>
    <property type="project" value="TreeGrafter"/>
</dbReference>
<dbReference type="GO" id="GO:0005524">
    <property type="term" value="F:ATP binding"/>
    <property type="evidence" value="ECO:0007669"/>
    <property type="project" value="UniProtKB-KW"/>
</dbReference>
<keyword evidence="2" id="KW-0547">Nucleotide-binding</keyword>
<dbReference type="EMBL" id="CP017157">
    <property type="protein sequence ID" value="AOP46974.1"/>
    <property type="molecule type" value="Genomic_DNA"/>
</dbReference>
<dbReference type="PANTHER" id="PTHR22594:SF48">
    <property type="entry name" value="ASPARAGINYL-TRNA SYNTHETASE-RELATED PROTEIN (N-TRUNCATION)"/>
    <property type="match status" value="1"/>
</dbReference>
<accession>A0A1D7VJN3</accession>
<proteinExistence type="predicted"/>
<keyword evidence="8" id="KW-1185">Reference proteome</keyword>
<evidence type="ECO:0000313" key="8">
    <source>
        <dbReference type="Proteomes" id="UP000094094"/>
    </source>
</evidence>
<sequence>MSQLPPSPRKHLDSPRTRAVLRIQQQIVSAARDHLRALGFVELLPPVIGPATDPGGRGAKQVDVDYYGHRYKLMTSAIMYKQAALLTFDKIFCVAPNVRLEPPETCSTQRHLAEFHQFDVEIAGAGAQDAMGVAEDLVRAAVRTVTEQLPEDLDVLGRDPDAFTDLLARPFDRLSHATAVADLAVLGHEQNPDAEIDWEGEAMLSRKATRPFFVTGYPKGSRGFYDREDPEVPGTLRNFDLLAAEGFGELISGAEREFDHARIVTRMRETGENPGKYQHFLEVAREGIPASAGFGIGIERLTRYVCGLDAVWEATAFPKIPGVVSL</sequence>
<feature type="domain" description="Aminoacyl-transfer RNA synthetases class-II family profile" evidence="6">
    <location>
        <begin position="21"/>
        <end position="318"/>
    </location>
</feature>
<keyword evidence="5" id="KW-0030">Aminoacyl-tRNA synthetase</keyword>
<protein>
    <submittedName>
        <fullName evidence="7">Asparagine ligase</fullName>
    </submittedName>
</protein>
<dbReference type="RefSeq" id="WP_069568935.1">
    <property type="nucleotide sequence ID" value="NZ_CP017157.1"/>
</dbReference>
<dbReference type="OrthoDB" id="5332339at2"/>
<dbReference type="GO" id="GO:0004816">
    <property type="term" value="F:asparagine-tRNA ligase activity"/>
    <property type="evidence" value="ECO:0007669"/>
    <property type="project" value="TreeGrafter"/>
</dbReference>
<dbReference type="PROSITE" id="PS50862">
    <property type="entry name" value="AA_TRNA_LIGASE_II"/>
    <property type="match status" value="1"/>
</dbReference>
<dbReference type="NCBIfam" id="NF005052">
    <property type="entry name" value="PRK06462.1-1"/>
    <property type="match status" value="1"/>
</dbReference>
<evidence type="ECO:0000256" key="4">
    <source>
        <dbReference type="ARBA" id="ARBA00022917"/>
    </source>
</evidence>
<evidence type="ECO:0000256" key="5">
    <source>
        <dbReference type="ARBA" id="ARBA00023146"/>
    </source>
</evidence>
<dbReference type="Pfam" id="PF00152">
    <property type="entry name" value="tRNA-synt_2"/>
    <property type="match status" value="1"/>
</dbReference>
<dbReference type="Proteomes" id="UP000094094">
    <property type="component" value="Chromosome"/>
</dbReference>
<dbReference type="PANTHER" id="PTHR22594">
    <property type="entry name" value="ASPARTYL/LYSYL-TRNA SYNTHETASE"/>
    <property type="match status" value="1"/>
</dbReference>
<organism evidence="7 8">
    <name type="scientific">Streptomyces lydicus</name>
    <dbReference type="NCBI Taxonomy" id="47763"/>
    <lineage>
        <taxon>Bacteria</taxon>
        <taxon>Bacillati</taxon>
        <taxon>Actinomycetota</taxon>
        <taxon>Actinomycetes</taxon>
        <taxon>Kitasatosporales</taxon>
        <taxon>Streptomycetaceae</taxon>
        <taxon>Streptomyces</taxon>
    </lineage>
</organism>
<dbReference type="InterPro" id="IPR006195">
    <property type="entry name" value="aa-tRNA-synth_II"/>
</dbReference>
<evidence type="ECO:0000256" key="1">
    <source>
        <dbReference type="ARBA" id="ARBA00022598"/>
    </source>
</evidence>
<dbReference type="AlphaFoldDB" id="A0A1D7VJN3"/>
<evidence type="ECO:0000256" key="3">
    <source>
        <dbReference type="ARBA" id="ARBA00022840"/>
    </source>
</evidence>
<dbReference type="KEGG" id="slc:SL103_12565"/>
<dbReference type="InterPro" id="IPR004364">
    <property type="entry name" value="Aa-tRNA-synt_II"/>
</dbReference>